<dbReference type="SMART" id="SM00387">
    <property type="entry name" value="HATPase_c"/>
    <property type="match status" value="1"/>
</dbReference>
<evidence type="ECO:0000259" key="12">
    <source>
        <dbReference type="PROSITE" id="PS50109"/>
    </source>
</evidence>
<evidence type="ECO:0000256" key="8">
    <source>
        <dbReference type="ARBA" id="ARBA00022989"/>
    </source>
</evidence>
<dbReference type="GO" id="GO:0016301">
    <property type="term" value="F:kinase activity"/>
    <property type="evidence" value="ECO:0007669"/>
    <property type="project" value="UniProtKB-KW"/>
</dbReference>
<dbReference type="PRINTS" id="PR00344">
    <property type="entry name" value="BCTRLSENSOR"/>
</dbReference>
<dbReference type="InterPro" id="IPR004358">
    <property type="entry name" value="Sig_transdc_His_kin-like_C"/>
</dbReference>
<accession>A0ABS2EBU2</accession>
<feature type="transmembrane region" description="Helical" evidence="11">
    <location>
        <begin position="36"/>
        <end position="58"/>
    </location>
</feature>
<evidence type="ECO:0000256" key="7">
    <source>
        <dbReference type="ARBA" id="ARBA00022777"/>
    </source>
</evidence>
<keyword evidence="7 13" id="KW-0418">Kinase</keyword>
<keyword evidence="6 11" id="KW-0812">Transmembrane</keyword>
<keyword evidence="14" id="KW-1185">Reference proteome</keyword>
<evidence type="ECO:0000256" key="3">
    <source>
        <dbReference type="ARBA" id="ARBA00012438"/>
    </source>
</evidence>
<evidence type="ECO:0000256" key="9">
    <source>
        <dbReference type="ARBA" id="ARBA00023012"/>
    </source>
</evidence>
<dbReference type="EMBL" id="JACLYY010000016">
    <property type="protein sequence ID" value="MBM6739117.1"/>
    <property type="molecule type" value="Genomic_DNA"/>
</dbReference>
<sequence>MCLNDYLKDKMQFLLFQILCMMAAAGFFWACKVKAGQMALFFAAWSFLLAAFLGMDFYRKKRYFDQVFAALERLDQPWLIGELLPDSPRLTDRLHREILRRAGKSLVDEARHLEREHREYREFIEGWIHEAKRPLSAITLAATAGGADGSPAPMAASPIAAPPIDGRRIQREAELLSAAVDRALFYARSDGVYRDYVIRRIKLLPCVYGAVDRCRYYLMDNHMEIRTEAPEDMSVYCDGKWLEFILVQLLMNAVQYKKEGSGLILIRGESLPHGQSLTVEDRGIGIPPEEVDRVFDKGFTGTNGRDRGGATGIGLYLCKKLCRQLGMEIEAWSERGSCTRITLLFPDGGSLFTRDE</sequence>
<dbReference type="InterPro" id="IPR050351">
    <property type="entry name" value="BphY/WalK/GraS-like"/>
</dbReference>
<reference evidence="13 14" key="1">
    <citation type="journal article" date="2021" name="Sci. Rep.">
        <title>The distribution of antibiotic resistance genes in chicken gut microbiota commensals.</title>
        <authorList>
            <person name="Juricova H."/>
            <person name="Matiasovicova J."/>
            <person name="Kubasova T."/>
            <person name="Cejkova D."/>
            <person name="Rychlik I."/>
        </authorList>
    </citation>
    <scope>NUCLEOTIDE SEQUENCE [LARGE SCALE GENOMIC DNA]</scope>
    <source>
        <strain evidence="13 14">An773</strain>
    </source>
</reference>
<evidence type="ECO:0000256" key="10">
    <source>
        <dbReference type="ARBA" id="ARBA00023136"/>
    </source>
</evidence>
<organism evidence="13 14">
    <name type="scientific">Faecalicatena fissicatena</name>
    <dbReference type="NCBI Taxonomy" id="290055"/>
    <lineage>
        <taxon>Bacteria</taxon>
        <taxon>Bacillati</taxon>
        <taxon>Bacillota</taxon>
        <taxon>Clostridia</taxon>
        <taxon>Lachnospirales</taxon>
        <taxon>Lachnospiraceae</taxon>
        <taxon>Faecalicatena</taxon>
    </lineage>
</organism>
<evidence type="ECO:0000256" key="6">
    <source>
        <dbReference type="ARBA" id="ARBA00022692"/>
    </source>
</evidence>
<keyword evidence="9" id="KW-0902">Two-component regulatory system</keyword>
<dbReference type="EC" id="2.7.13.3" evidence="3"/>
<feature type="domain" description="Histidine kinase" evidence="12">
    <location>
        <begin position="126"/>
        <end position="349"/>
    </location>
</feature>
<evidence type="ECO:0000256" key="4">
    <source>
        <dbReference type="ARBA" id="ARBA00022475"/>
    </source>
</evidence>
<dbReference type="Gene3D" id="3.30.565.10">
    <property type="entry name" value="Histidine kinase-like ATPase, C-terminal domain"/>
    <property type="match status" value="1"/>
</dbReference>
<keyword evidence="4" id="KW-1003">Cell membrane</keyword>
<comment type="subcellular location">
    <subcellularLocation>
        <location evidence="2">Cell membrane</location>
        <topology evidence="2">Multi-pass membrane protein</topology>
    </subcellularLocation>
</comment>
<name>A0ABS2EBU2_9FIRM</name>
<dbReference type="PANTHER" id="PTHR45453:SF2">
    <property type="entry name" value="HISTIDINE KINASE"/>
    <property type="match status" value="1"/>
</dbReference>
<dbReference type="Proteomes" id="UP000716906">
    <property type="component" value="Unassembled WGS sequence"/>
</dbReference>
<keyword evidence="5" id="KW-0808">Transferase</keyword>
<dbReference type="InterPro" id="IPR005467">
    <property type="entry name" value="His_kinase_dom"/>
</dbReference>
<proteinExistence type="predicted"/>
<feature type="transmembrane region" description="Helical" evidence="11">
    <location>
        <begin position="12"/>
        <end position="30"/>
    </location>
</feature>
<dbReference type="InterPro" id="IPR036890">
    <property type="entry name" value="HATPase_C_sf"/>
</dbReference>
<keyword evidence="8 11" id="KW-1133">Transmembrane helix</keyword>
<gene>
    <name evidence="13" type="ORF">H7U36_13590</name>
</gene>
<comment type="caution">
    <text evidence="13">The sequence shown here is derived from an EMBL/GenBank/DDBJ whole genome shotgun (WGS) entry which is preliminary data.</text>
</comment>
<evidence type="ECO:0000256" key="5">
    <source>
        <dbReference type="ARBA" id="ARBA00022679"/>
    </source>
</evidence>
<evidence type="ECO:0000313" key="13">
    <source>
        <dbReference type="EMBL" id="MBM6739117.1"/>
    </source>
</evidence>
<protein>
    <recommendedName>
        <fullName evidence="3">histidine kinase</fullName>
        <ecNumber evidence="3">2.7.13.3</ecNumber>
    </recommendedName>
</protein>
<evidence type="ECO:0000256" key="1">
    <source>
        <dbReference type="ARBA" id="ARBA00000085"/>
    </source>
</evidence>
<dbReference type="SUPFAM" id="SSF55874">
    <property type="entry name" value="ATPase domain of HSP90 chaperone/DNA topoisomerase II/histidine kinase"/>
    <property type="match status" value="1"/>
</dbReference>
<dbReference type="PROSITE" id="PS50109">
    <property type="entry name" value="HIS_KIN"/>
    <property type="match status" value="1"/>
</dbReference>
<dbReference type="Pfam" id="PF02518">
    <property type="entry name" value="HATPase_c"/>
    <property type="match status" value="1"/>
</dbReference>
<evidence type="ECO:0000256" key="2">
    <source>
        <dbReference type="ARBA" id="ARBA00004651"/>
    </source>
</evidence>
<comment type="catalytic activity">
    <reaction evidence="1">
        <text>ATP + protein L-histidine = ADP + protein N-phospho-L-histidine.</text>
        <dbReference type="EC" id="2.7.13.3"/>
    </reaction>
</comment>
<evidence type="ECO:0000313" key="14">
    <source>
        <dbReference type="Proteomes" id="UP000716906"/>
    </source>
</evidence>
<dbReference type="InterPro" id="IPR003594">
    <property type="entry name" value="HATPase_dom"/>
</dbReference>
<dbReference type="PANTHER" id="PTHR45453">
    <property type="entry name" value="PHOSPHATE REGULON SENSOR PROTEIN PHOR"/>
    <property type="match status" value="1"/>
</dbReference>
<keyword evidence="10 11" id="KW-0472">Membrane</keyword>
<evidence type="ECO:0000256" key="11">
    <source>
        <dbReference type="SAM" id="Phobius"/>
    </source>
</evidence>